<sequence length="113" mass="13008">MYESKFQPLLPRWHFVQRLLQHLLIALLIIALTLLLGTLGHYYFEDMSWHDAFFNAAYVFSGLSYLTPPNSLSGKLFLVVYSIYVQLIILALLGVLSAPVIHRVLHRLHLDSD</sequence>
<dbReference type="GO" id="GO:0034220">
    <property type="term" value="P:monoatomic ion transmembrane transport"/>
    <property type="evidence" value="ECO:0007669"/>
    <property type="project" value="UniProtKB-KW"/>
</dbReference>
<reference evidence="2" key="2">
    <citation type="journal article" date="2022" name="Sci. Total Environ.">
        <title>Prevalence, transmission, and molecular epidemiology of tet(X)-positive bacteria among humans, animals, and environmental niches in China: An epidemiological, and genomic-based study.</title>
        <authorList>
            <person name="Dong N."/>
            <person name="Zeng Y."/>
            <person name="Cai C."/>
            <person name="Sun C."/>
            <person name="Lu J."/>
            <person name="Liu C."/>
            <person name="Zhou H."/>
            <person name="Sun Q."/>
            <person name="Shu L."/>
            <person name="Wang H."/>
            <person name="Wang Y."/>
            <person name="Wang S."/>
            <person name="Wu C."/>
            <person name="Chan E.W."/>
            <person name="Chen G."/>
            <person name="Shen Z."/>
            <person name="Chen S."/>
            <person name="Zhang R."/>
        </authorList>
    </citation>
    <scope>NUCLEOTIDE SEQUENCE</scope>
    <source>
        <strain evidence="2">DF46-2-2</strain>
    </source>
</reference>
<evidence type="ECO:0000313" key="2">
    <source>
        <dbReference type="EMBL" id="MDM1695790.1"/>
    </source>
</evidence>
<feature type="transmembrane region" description="Helical" evidence="1">
    <location>
        <begin position="76"/>
        <end position="101"/>
    </location>
</feature>
<dbReference type="RefSeq" id="WP_053102850.1">
    <property type="nucleotide sequence ID" value="NZ_CP012358.1"/>
</dbReference>
<dbReference type="EMBL" id="JACANB010000002">
    <property type="protein sequence ID" value="MDM1695790.1"/>
    <property type="molecule type" value="Genomic_DNA"/>
</dbReference>
<accession>A0AAW7DNR3</accession>
<organism evidence="2 3">
    <name type="scientific">Thiopseudomonas alkaliphila</name>
    <dbReference type="NCBI Taxonomy" id="1697053"/>
    <lineage>
        <taxon>Bacteria</taxon>
        <taxon>Pseudomonadati</taxon>
        <taxon>Pseudomonadota</taxon>
        <taxon>Gammaproteobacteria</taxon>
        <taxon>Pseudomonadales</taxon>
        <taxon>Pseudomonadaceae</taxon>
        <taxon>Thiopseudomonas</taxon>
    </lineage>
</organism>
<keyword evidence="1" id="KW-0472">Membrane</keyword>
<evidence type="ECO:0000256" key="1">
    <source>
        <dbReference type="SAM" id="Phobius"/>
    </source>
</evidence>
<reference evidence="2" key="1">
    <citation type="submission" date="2020-06" db="EMBL/GenBank/DDBJ databases">
        <authorList>
            <person name="Dong N."/>
        </authorList>
    </citation>
    <scope>NUCLEOTIDE SEQUENCE</scope>
    <source>
        <strain evidence="2">DF46-2-2</strain>
    </source>
</reference>
<dbReference type="GeneID" id="93983904"/>
<dbReference type="AlphaFoldDB" id="A0AAW7DNR3"/>
<keyword evidence="1" id="KW-1133">Transmembrane helix</keyword>
<keyword evidence="2" id="KW-0406">Ion transport</keyword>
<dbReference type="SUPFAM" id="SSF81324">
    <property type="entry name" value="Voltage-gated potassium channels"/>
    <property type="match status" value="1"/>
</dbReference>
<protein>
    <submittedName>
        <fullName evidence="2">Two pore domain potassium channel family protein</fullName>
    </submittedName>
</protein>
<dbReference type="KEGG" id="pbb:AKN87_06430"/>
<comment type="caution">
    <text evidence="2">The sequence shown here is derived from an EMBL/GenBank/DDBJ whole genome shotgun (WGS) entry which is preliminary data.</text>
</comment>
<proteinExistence type="predicted"/>
<gene>
    <name evidence="2" type="ORF">HX099_03795</name>
</gene>
<dbReference type="Gene3D" id="1.10.287.70">
    <property type="match status" value="1"/>
</dbReference>
<dbReference type="Proteomes" id="UP001173465">
    <property type="component" value="Unassembled WGS sequence"/>
</dbReference>
<evidence type="ECO:0000313" key="3">
    <source>
        <dbReference type="Proteomes" id="UP001173465"/>
    </source>
</evidence>
<keyword evidence="2" id="KW-0407">Ion channel</keyword>
<keyword evidence="2" id="KW-0813">Transport</keyword>
<keyword evidence="1" id="KW-0812">Transmembrane</keyword>
<name>A0AAW7DNR3_9GAMM</name>
<feature type="transmembrane region" description="Helical" evidence="1">
    <location>
        <begin position="20"/>
        <end position="44"/>
    </location>
</feature>